<sequence>MLSNTFARSMRCLIPTHSSPTLFLRGSRHISTLPENPSIYVHDHPLDRTKSLLSLLPTTPPTPQLAIGTCTSLPATPQSFTPNPPFLQILSSVCATYAAHDPMVQQQAAVFASPGGFNLGGSNDGANNQAGAGGGTRGGWIHVSDLRNPPDYGRIAWPEDIIGSLEVSGHGKVVDGGNWSESGTYRIVTREGILGLTDFMRGKVMERLRELEREIKDKS</sequence>
<name>A0A6A6AT12_9PLEO</name>
<protein>
    <submittedName>
        <fullName evidence="1">Uncharacterized protein</fullName>
    </submittedName>
</protein>
<dbReference type="EMBL" id="ML977498">
    <property type="protein sequence ID" value="KAF2133681.1"/>
    <property type="molecule type" value="Genomic_DNA"/>
</dbReference>
<dbReference type="Proteomes" id="UP000799771">
    <property type="component" value="Unassembled WGS sequence"/>
</dbReference>
<organism evidence="1 2">
    <name type="scientific">Dothidotthia symphoricarpi CBS 119687</name>
    <dbReference type="NCBI Taxonomy" id="1392245"/>
    <lineage>
        <taxon>Eukaryota</taxon>
        <taxon>Fungi</taxon>
        <taxon>Dikarya</taxon>
        <taxon>Ascomycota</taxon>
        <taxon>Pezizomycotina</taxon>
        <taxon>Dothideomycetes</taxon>
        <taxon>Pleosporomycetidae</taxon>
        <taxon>Pleosporales</taxon>
        <taxon>Dothidotthiaceae</taxon>
        <taxon>Dothidotthia</taxon>
    </lineage>
</organism>
<evidence type="ECO:0000313" key="2">
    <source>
        <dbReference type="Proteomes" id="UP000799771"/>
    </source>
</evidence>
<dbReference type="GeneID" id="54409811"/>
<evidence type="ECO:0000313" key="1">
    <source>
        <dbReference type="EMBL" id="KAF2133681.1"/>
    </source>
</evidence>
<dbReference type="RefSeq" id="XP_033528068.1">
    <property type="nucleotide sequence ID" value="XM_033669379.1"/>
</dbReference>
<dbReference type="PANTHER" id="PTHR37331:SF1">
    <property type="entry name" value="YALI0F11671P"/>
    <property type="match status" value="1"/>
</dbReference>
<dbReference type="OrthoDB" id="5397701at2759"/>
<keyword evidence="2" id="KW-1185">Reference proteome</keyword>
<proteinExistence type="predicted"/>
<gene>
    <name evidence="1" type="ORF">P153DRAFT_372286</name>
</gene>
<accession>A0A6A6AT12</accession>
<reference evidence="1" key="1">
    <citation type="journal article" date="2020" name="Stud. Mycol.">
        <title>101 Dothideomycetes genomes: a test case for predicting lifestyles and emergence of pathogens.</title>
        <authorList>
            <person name="Haridas S."/>
            <person name="Albert R."/>
            <person name="Binder M."/>
            <person name="Bloem J."/>
            <person name="Labutti K."/>
            <person name="Salamov A."/>
            <person name="Andreopoulos B."/>
            <person name="Baker S."/>
            <person name="Barry K."/>
            <person name="Bills G."/>
            <person name="Bluhm B."/>
            <person name="Cannon C."/>
            <person name="Castanera R."/>
            <person name="Culley D."/>
            <person name="Daum C."/>
            <person name="Ezra D."/>
            <person name="Gonzalez J."/>
            <person name="Henrissat B."/>
            <person name="Kuo A."/>
            <person name="Liang C."/>
            <person name="Lipzen A."/>
            <person name="Lutzoni F."/>
            <person name="Magnuson J."/>
            <person name="Mondo S."/>
            <person name="Nolan M."/>
            <person name="Ohm R."/>
            <person name="Pangilinan J."/>
            <person name="Park H.-J."/>
            <person name="Ramirez L."/>
            <person name="Alfaro M."/>
            <person name="Sun H."/>
            <person name="Tritt A."/>
            <person name="Yoshinaga Y."/>
            <person name="Zwiers L.-H."/>
            <person name="Turgeon B."/>
            <person name="Goodwin S."/>
            <person name="Spatafora J."/>
            <person name="Crous P."/>
            <person name="Grigoriev I."/>
        </authorList>
    </citation>
    <scope>NUCLEOTIDE SEQUENCE</scope>
    <source>
        <strain evidence="1">CBS 119687</strain>
    </source>
</reference>
<dbReference type="PANTHER" id="PTHR37331">
    <property type="entry name" value="YALI0F11671P"/>
    <property type="match status" value="1"/>
</dbReference>
<dbReference type="AlphaFoldDB" id="A0A6A6AT12"/>